<evidence type="ECO:0000256" key="1">
    <source>
        <dbReference type="ARBA" id="ARBA00023015"/>
    </source>
</evidence>
<evidence type="ECO:0000256" key="3">
    <source>
        <dbReference type="ARBA" id="ARBA00023163"/>
    </source>
</evidence>
<evidence type="ECO:0000313" key="6">
    <source>
        <dbReference type="Proteomes" id="UP000295238"/>
    </source>
</evidence>
<dbReference type="GO" id="GO:0003700">
    <property type="term" value="F:DNA-binding transcription factor activity"/>
    <property type="evidence" value="ECO:0007669"/>
    <property type="project" value="InterPro"/>
</dbReference>
<dbReference type="Gene3D" id="1.20.120.530">
    <property type="entry name" value="GntR ligand-binding domain-like"/>
    <property type="match status" value="1"/>
</dbReference>
<dbReference type="InterPro" id="IPR008920">
    <property type="entry name" value="TF_FadR/GntR_C"/>
</dbReference>
<sequence length="254" mass="27831">MAIRQQQDVHLEEASRSTHTARALMELRKKILSGDYPGGTRLFEVPLAETLQISRTPVREIMSRLAEEGLLDRLANGGFVVRSFTYADAVDAIELRGVLEGTAARLAAERGVSQTGLQQLRDLLAQLDACFGQNFGDVDLEAYSGLNAEFHALLVKLSGSTVIRREVERSTRLPFASPSAFLSGRTHVAAFRQSLHIAQDQHRSLVAAVAGREGARAEALAREHARIARKNLEYAVYEDPQLMLSVPGLVLLSS</sequence>
<keyword evidence="2" id="KW-0238">DNA-binding</keyword>
<dbReference type="PANTHER" id="PTHR43537">
    <property type="entry name" value="TRANSCRIPTIONAL REGULATOR, GNTR FAMILY"/>
    <property type="match status" value="1"/>
</dbReference>
<dbReference type="Gene3D" id="1.10.10.10">
    <property type="entry name" value="Winged helix-like DNA-binding domain superfamily/Winged helix DNA-binding domain"/>
    <property type="match status" value="1"/>
</dbReference>
<feature type="domain" description="HTH gntR-type" evidence="4">
    <location>
        <begin position="17"/>
        <end position="84"/>
    </location>
</feature>
<dbReference type="PANTHER" id="PTHR43537:SF49">
    <property type="entry name" value="TRANSCRIPTIONAL REGULATORY PROTEIN"/>
    <property type="match status" value="1"/>
</dbReference>
<dbReference type="PROSITE" id="PS50949">
    <property type="entry name" value="HTH_GNTR"/>
    <property type="match status" value="1"/>
</dbReference>
<accession>A0A4R5UFS8</accession>
<dbReference type="AlphaFoldDB" id="A0A4R5UFS8"/>
<dbReference type="InterPro" id="IPR036388">
    <property type="entry name" value="WH-like_DNA-bd_sf"/>
</dbReference>
<dbReference type="Proteomes" id="UP000295238">
    <property type="component" value="Unassembled WGS sequence"/>
</dbReference>
<dbReference type="InterPro" id="IPR036390">
    <property type="entry name" value="WH_DNA-bd_sf"/>
</dbReference>
<dbReference type="SUPFAM" id="SSF48008">
    <property type="entry name" value="GntR ligand-binding domain-like"/>
    <property type="match status" value="1"/>
</dbReference>
<gene>
    <name evidence="5" type="ORF">E2F50_16125</name>
</gene>
<dbReference type="SUPFAM" id="SSF46785">
    <property type="entry name" value="Winged helix' DNA-binding domain"/>
    <property type="match status" value="1"/>
</dbReference>
<keyword evidence="1" id="KW-0805">Transcription regulation</keyword>
<dbReference type="CDD" id="cd07377">
    <property type="entry name" value="WHTH_GntR"/>
    <property type="match status" value="1"/>
</dbReference>
<comment type="caution">
    <text evidence="5">The sequence shown here is derived from an EMBL/GenBank/DDBJ whole genome shotgun (WGS) entry which is preliminary data.</text>
</comment>
<dbReference type="Pfam" id="PF00392">
    <property type="entry name" value="GntR"/>
    <property type="match status" value="1"/>
</dbReference>
<evidence type="ECO:0000313" key="5">
    <source>
        <dbReference type="EMBL" id="TDK34371.1"/>
    </source>
</evidence>
<dbReference type="InterPro" id="IPR011711">
    <property type="entry name" value="GntR_C"/>
</dbReference>
<dbReference type="Pfam" id="PF07729">
    <property type="entry name" value="FCD"/>
    <property type="match status" value="1"/>
</dbReference>
<dbReference type="RefSeq" id="WP_133317209.1">
    <property type="nucleotide sequence ID" value="NZ_SMTL01000004.1"/>
</dbReference>
<reference evidence="5 6" key="1">
    <citation type="submission" date="2019-03" db="EMBL/GenBank/DDBJ databases">
        <title>Rhizobium sp. nov., an bacterium isolated from biocrust in Mu Us Desert.</title>
        <authorList>
            <person name="Lixiong L."/>
        </authorList>
    </citation>
    <scope>NUCLEOTIDE SEQUENCE [LARGE SCALE GENOMIC DNA]</scope>
    <source>
        <strain evidence="5 6">SPY-1</strain>
    </source>
</reference>
<organism evidence="5 6">
    <name type="scientific">Rhizobium deserti</name>
    <dbReference type="NCBI Taxonomy" id="2547961"/>
    <lineage>
        <taxon>Bacteria</taxon>
        <taxon>Pseudomonadati</taxon>
        <taxon>Pseudomonadota</taxon>
        <taxon>Alphaproteobacteria</taxon>
        <taxon>Hyphomicrobiales</taxon>
        <taxon>Rhizobiaceae</taxon>
        <taxon>Rhizobium/Agrobacterium group</taxon>
        <taxon>Rhizobium</taxon>
    </lineage>
</organism>
<evidence type="ECO:0000259" key="4">
    <source>
        <dbReference type="PROSITE" id="PS50949"/>
    </source>
</evidence>
<proteinExistence type="predicted"/>
<dbReference type="InterPro" id="IPR000524">
    <property type="entry name" value="Tscrpt_reg_HTH_GntR"/>
</dbReference>
<keyword evidence="3" id="KW-0804">Transcription</keyword>
<evidence type="ECO:0000256" key="2">
    <source>
        <dbReference type="ARBA" id="ARBA00023125"/>
    </source>
</evidence>
<protein>
    <submittedName>
        <fullName evidence="5">GntR family transcriptional regulator</fullName>
    </submittedName>
</protein>
<dbReference type="SMART" id="SM00895">
    <property type="entry name" value="FCD"/>
    <property type="match status" value="1"/>
</dbReference>
<dbReference type="EMBL" id="SMTL01000004">
    <property type="protein sequence ID" value="TDK34371.1"/>
    <property type="molecule type" value="Genomic_DNA"/>
</dbReference>
<dbReference type="SMART" id="SM00345">
    <property type="entry name" value="HTH_GNTR"/>
    <property type="match status" value="1"/>
</dbReference>
<keyword evidence="6" id="KW-1185">Reference proteome</keyword>
<name>A0A4R5UFS8_9HYPH</name>
<dbReference type="OrthoDB" id="7192778at2"/>
<dbReference type="GO" id="GO:0003677">
    <property type="term" value="F:DNA binding"/>
    <property type="evidence" value="ECO:0007669"/>
    <property type="project" value="UniProtKB-KW"/>
</dbReference>